<sequence length="154" mass="17755">MVLSQCLQVFRTNQRKIAVSLAHEREGKVGLVDTRDVKQTLTIVPFRHSKLSEILMDYLAGDGYVLSLKFFLMIVNVNPYKTRYDENLHAVLFVALAREVDFAVPEPEEEGEEKEGEEEEEEEEEEDSPTLADAPFDEIEYLRLQVILYLQFVG</sequence>
<dbReference type="GO" id="GO:0005524">
    <property type="term" value="F:ATP binding"/>
    <property type="evidence" value="ECO:0007669"/>
    <property type="project" value="InterPro"/>
</dbReference>
<organism evidence="4 5">
    <name type="scientific">Collybiopsis luxurians FD-317 M1</name>
    <dbReference type="NCBI Taxonomy" id="944289"/>
    <lineage>
        <taxon>Eukaryota</taxon>
        <taxon>Fungi</taxon>
        <taxon>Dikarya</taxon>
        <taxon>Basidiomycota</taxon>
        <taxon>Agaricomycotina</taxon>
        <taxon>Agaricomycetes</taxon>
        <taxon>Agaricomycetidae</taxon>
        <taxon>Agaricales</taxon>
        <taxon>Marasmiineae</taxon>
        <taxon>Omphalotaceae</taxon>
        <taxon>Collybiopsis</taxon>
        <taxon>Collybiopsis luxurians</taxon>
    </lineage>
</organism>
<dbReference type="GO" id="GO:0003777">
    <property type="term" value="F:microtubule motor activity"/>
    <property type="evidence" value="ECO:0007669"/>
    <property type="project" value="InterPro"/>
</dbReference>
<evidence type="ECO:0000256" key="2">
    <source>
        <dbReference type="SAM" id="MobiDB-lite"/>
    </source>
</evidence>
<dbReference type="PROSITE" id="PS50067">
    <property type="entry name" value="KINESIN_MOTOR_2"/>
    <property type="match status" value="1"/>
</dbReference>
<dbReference type="GO" id="GO:0007018">
    <property type="term" value="P:microtubule-based movement"/>
    <property type="evidence" value="ECO:0007669"/>
    <property type="project" value="InterPro"/>
</dbReference>
<accession>A0A0D0C218</accession>
<keyword evidence="5" id="KW-1185">Reference proteome</keyword>
<gene>
    <name evidence="4" type="ORF">GYMLUDRAFT_64565</name>
</gene>
<dbReference type="Gene3D" id="1.20.58.1980">
    <property type="match status" value="1"/>
</dbReference>
<evidence type="ECO:0000259" key="3">
    <source>
        <dbReference type="PROSITE" id="PS50067"/>
    </source>
</evidence>
<dbReference type="Pfam" id="PF00225">
    <property type="entry name" value="Kinesin"/>
    <property type="match status" value="1"/>
</dbReference>
<dbReference type="AlphaFoldDB" id="A0A0D0C218"/>
<feature type="domain" description="Kinesin motor" evidence="3">
    <location>
        <begin position="1"/>
        <end position="100"/>
    </location>
</feature>
<reference evidence="4 5" key="1">
    <citation type="submission" date="2014-04" db="EMBL/GenBank/DDBJ databases">
        <title>Evolutionary Origins and Diversification of the Mycorrhizal Mutualists.</title>
        <authorList>
            <consortium name="DOE Joint Genome Institute"/>
            <consortium name="Mycorrhizal Genomics Consortium"/>
            <person name="Kohler A."/>
            <person name="Kuo A."/>
            <person name="Nagy L.G."/>
            <person name="Floudas D."/>
            <person name="Copeland A."/>
            <person name="Barry K.W."/>
            <person name="Cichocki N."/>
            <person name="Veneault-Fourrey C."/>
            <person name="LaButti K."/>
            <person name="Lindquist E.A."/>
            <person name="Lipzen A."/>
            <person name="Lundell T."/>
            <person name="Morin E."/>
            <person name="Murat C."/>
            <person name="Riley R."/>
            <person name="Ohm R."/>
            <person name="Sun H."/>
            <person name="Tunlid A."/>
            <person name="Henrissat B."/>
            <person name="Grigoriev I.V."/>
            <person name="Hibbett D.S."/>
            <person name="Martin F."/>
        </authorList>
    </citation>
    <scope>NUCLEOTIDE SEQUENCE [LARGE SCALE GENOMIC DNA]</scope>
    <source>
        <strain evidence="4 5">FD-317 M1</strain>
    </source>
</reference>
<dbReference type="SUPFAM" id="SSF52540">
    <property type="entry name" value="P-loop containing nucleoside triphosphate hydrolases"/>
    <property type="match status" value="1"/>
</dbReference>
<feature type="compositionally biased region" description="Acidic residues" evidence="2">
    <location>
        <begin position="106"/>
        <end position="128"/>
    </location>
</feature>
<feature type="region of interest" description="Disordered" evidence="2">
    <location>
        <begin position="103"/>
        <end position="136"/>
    </location>
</feature>
<evidence type="ECO:0000313" key="4">
    <source>
        <dbReference type="EMBL" id="KIK51877.1"/>
    </source>
</evidence>
<evidence type="ECO:0000256" key="1">
    <source>
        <dbReference type="PROSITE-ProRule" id="PRU00283"/>
    </source>
</evidence>
<dbReference type="InterPro" id="IPR001752">
    <property type="entry name" value="Kinesin_motor_dom"/>
</dbReference>
<dbReference type="InterPro" id="IPR027417">
    <property type="entry name" value="P-loop_NTPase"/>
</dbReference>
<protein>
    <recommendedName>
        <fullName evidence="3">Kinesin motor domain-containing protein</fullName>
    </recommendedName>
</protein>
<dbReference type="HOGENOM" id="CLU_1704422_0_0_1"/>
<dbReference type="EMBL" id="KN834852">
    <property type="protein sequence ID" value="KIK51877.1"/>
    <property type="molecule type" value="Genomic_DNA"/>
</dbReference>
<proteinExistence type="inferred from homology"/>
<name>A0A0D0C218_9AGAR</name>
<evidence type="ECO:0000313" key="5">
    <source>
        <dbReference type="Proteomes" id="UP000053593"/>
    </source>
</evidence>
<dbReference type="Proteomes" id="UP000053593">
    <property type="component" value="Unassembled WGS sequence"/>
</dbReference>
<dbReference type="OrthoDB" id="123929at2759"/>
<comment type="similarity">
    <text evidence="1">Belongs to the TRAFAC class myosin-kinesin ATPase superfamily. Kinesin family.</text>
</comment>
<dbReference type="GO" id="GO:0008017">
    <property type="term" value="F:microtubule binding"/>
    <property type="evidence" value="ECO:0007669"/>
    <property type="project" value="InterPro"/>
</dbReference>
<comment type="caution">
    <text evidence="1">Lacks conserved residue(s) required for the propagation of feature annotation.</text>
</comment>